<dbReference type="Pfam" id="PF12096">
    <property type="entry name" value="DUF3572"/>
    <property type="match status" value="1"/>
</dbReference>
<dbReference type="InterPro" id="IPR021955">
    <property type="entry name" value="DUF3572"/>
</dbReference>
<keyword evidence="2" id="KW-1185">Reference proteome</keyword>
<proteinExistence type="predicted"/>
<comment type="caution">
    <text evidence="1">The sequence shown here is derived from an EMBL/GenBank/DDBJ whole genome shotgun (WGS) entry which is preliminary data.</text>
</comment>
<name>A0A4Q9GNN9_9HYPH</name>
<organism evidence="1 2">
    <name type="scientific">Hansschlegelia quercus</name>
    <dbReference type="NCBI Taxonomy" id="2528245"/>
    <lineage>
        <taxon>Bacteria</taxon>
        <taxon>Pseudomonadati</taxon>
        <taxon>Pseudomonadota</taxon>
        <taxon>Alphaproteobacteria</taxon>
        <taxon>Hyphomicrobiales</taxon>
        <taxon>Methylopilaceae</taxon>
        <taxon>Hansschlegelia</taxon>
    </lineage>
</organism>
<reference evidence="1 2" key="1">
    <citation type="submission" date="2019-02" db="EMBL/GenBank/DDBJ databases">
        <title>Hansschlegelia quercus sp. nov., a novel methylotrophic bacterium from buds of oak (Quercus robur L.).</title>
        <authorList>
            <person name="Agafonova N.V."/>
            <person name="Kaparullina E.N."/>
            <person name="Grouzdev D.S."/>
            <person name="Doronina N.V."/>
        </authorList>
    </citation>
    <scope>NUCLEOTIDE SEQUENCE [LARGE SCALE GENOMIC DNA]</scope>
    <source>
        <strain evidence="1 2">Dub</strain>
    </source>
</reference>
<protein>
    <submittedName>
        <fullName evidence="1">DUF3572 family protein</fullName>
    </submittedName>
</protein>
<dbReference type="OrthoDB" id="7356934at2"/>
<dbReference type="RefSeq" id="WP_131002074.1">
    <property type="nucleotide sequence ID" value="NZ_JBHSZR010000005.1"/>
</dbReference>
<dbReference type="Proteomes" id="UP000291613">
    <property type="component" value="Unassembled WGS sequence"/>
</dbReference>
<evidence type="ECO:0000313" key="2">
    <source>
        <dbReference type="Proteomes" id="UP000291613"/>
    </source>
</evidence>
<dbReference type="AlphaFoldDB" id="A0A4Q9GNN9"/>
<evidence type="ECO:0000313" key="1">
    <source>
        <dbReference type="EMBL" id="TBN54394.1"/>
    </source>
</evidence>
<dbReference type="EMBL" id="SIUB01000002">
    <property type="protein sequence ID" value="TBN54394.1"/>
    <property type="molecule type" value="Genomic_DNA"/>
</dbReference>
<gene>
    <name evidence="1" type="ORF">EYR15_06045</name>
</gene>
<accession>A0A4Q9GNN9</accession>
<sequence>MLKTPNVDPSAEDIGARALGFLAQDMQRLGRFLALSGLEPSTIRAAAREPGFTAAVLDHLLTDERLLLAFAEAEGLRPEAVADARRRLTGDADPVG</sequence>